<accession>A0A3M0YZB0</accession>
<evidence type="ECO:0000313" key="1">
    <source>
        <dbReference type="EMBL" id="RMD76626.1"/>
    </source>
</evidence>
<dbReference type="AlphaFoldDB" id="A0A3M0YZB0"/>
<gene>
    <name evidence="1" type="ORF">D6810_03385</name>
</gene>
<organism evidence="1 2">
    <name type="scientific">Candidatus Dojkabacteria bacterium</name>
    <dbReference type="NCBI Taxonomy" id="2099670"/>
    <lineage>
        <taxon>Bacteria</taxon>
        <taxon>Candidatus Dojkabacteria</taxon>
    </lineage>
</organism>
<proteinExistence type="predicted"/>
<sequence>MDELELTKEIGEAPNFKGFTLALQRIDLFSGSLSEDVSDVGKLEEIIKNEVIRNRNNLSLILLSEPLRDLSEAELQGATFKIVLHKLLSVSLIELYLGREISTLSDLYEAYILNTDGLTAFISHLQSLRSLLIKHINSKPEGLEKFCSTEGKERPYTTQEILGMGAEMLQIVSYTEEEVEKIINHCCDQVINHNNTWKAIEKMIKERNNDLDVISQARKILNMEIRSAFTFVSKFFTDPHSTPCQFPPIITQDGKRGIGFVSSTGDIEFNFDGEVFCREDALSIAVMIGGATIFIPYLELNRDQDQDQERLTIKVAISPGCPIRRFLRPKGNT</sequence>
<comment type="caution">
    <text evidence="1">The sequence shown here is derived from an EMBL/GenBank/DDBJ whole genome shotgun (WGS) entry which is preliminary data.</text>
</comment>
<protein>
    <submittedName>
        <fullName evidence="1">Uncharacterized protein</fullName>
    </submittedName>
</protein>
<name>A0A3M0YZB0_9BACT</name>
<dbReference type="EMBL" id="RFKV01000117">
    <property type="protein sequence ID" value="RMD76626.1"/>
    <property type="molecule type" value="Genomic_DNA"/>
</dbReference>
<evidence type="ECO:0000313" key="2">
    <source>
        <dbReference type="Proteomes" id="UP000269410"/>
    </source>
</evidence>
<reference evidence="1 2" key="1">
    <citation type="submission" date="2018-10" db="EMBL/GenBank/DDBJ databases">
        <title>Thermophilic Lithotrophy and Phototrophy in an Intertidal, Iron-rich, Geothermal Spring.</title>
        <authorList>
            <person name="Ward L.M."/>
            <person name="Idei A."/>
            <person name="Nakagawa M."/>
            <person name="Ueno Y."/>
            <person name="Fischer W."/>
            <person name="Mcglynn S.E."/>
        </authorList>
    </citation>
    <scope>NUCLEOTIDE SEQUENCE [LARGE SCALE GENOMIC DNA]</scope>
    <source>
        <strain evidence="1">J137</strain>
    </source>
</reference>
<dbReference type="Proteomes" id="UP000269410">
    <property type="component" value="Unassembled WGS sequence"/>
</dbReference>